<dbReference type="PROSITE" id="PS51935">
    <property type="entry name" value="NLPC_P60"/>
    <property type="match status" value="1"/>
</dbReference>
<evidence type="ECO:0000256" key="2">
    <source>
        <dbReference type="ARBA" id="ARBA00022670"/>
    </source>
</evidence>
<keyword evidence="2" id="KW-0645">Protease</keyword>
<keyword evidence="3" id="KW-0378">Hydrolase</keyword>
<dbReference type="SUPFAM" id="SSF54001">
    <property type="entry name" value="Cysteine proteinases"/>
    <property type="match status" value="1"/>
</dbReference>
<dbReference type="InterPro" id="IPR051202">
    <property type="entry name" value="Peptidase_C40"/>
</dbReference>
<feature type="domain" description="NlpC/P60" evidence="6">
    <location>
        <begin position="255"/>
        <end position="382"/>
    </location>
</feature>
<comment type="caution">
    <text evidence="7">The sequence shown here is derived from an EMBL/GenBank/DDBJ whole genome shotgun (WGS) entry which is preliminary data.</text>
</comment>
<protein>
    <recommendedName>
        <fullName evidence="6">NlpC/P60 domain-containing protein</fullName>
    </recommendedName>
</protein>
<proteinExistence type="inferred from homology"/>
<keyword evidence="5" id="KW-0732">Signal</keyword>
<evidence type="ECO:0000256" key="5">
    <source>
        <dbReference type="SAM" id="SignalP"/>
    </source>
</evidence>
<reference evidence="7" key="1">
    <citation type="submission" date="2021-01" db="EMBL/GenBank/DDBJ databases">
        <title>Whole genome shotgun sequence of Rhizocola hellebori NBRC 109834.</title>
        <authorList>
            <person name="Komaki H."/>
            <person name="Tamura T."/>
        </authorList>
    </citation>
    <scope>NUCLEOTIDE SEQUENCE</scope>
    <source>
        <strain evidence="7">NBRC 109834</strain>
    </source>
</reference>
<dbReference type="PANTHER" id="PTHR47053:SF1">
    <property type="entry name" value="MUREIN DD-ENDOPEPTIDASE MEPH-RELATED"/>
    <property type="match status" value="1"/>
</dbReference>
<evidence type="ECO:0000256" key="4">
    <source>
        <dbReference type="ARBA" id="ARBA00022807"/>
    </source>
</evidence>
<accession>A0A8J3QGX1</accession>
<organism evidence="7 8">
    <name type="scientific">Rhizocola hellebori</name>
    <dbReference type="NCBI Taxonomy" id="1392758"/>
    <lineage>
        <taxon>Bacteria</taxon>
        <taxon>Bacillati</taxon>
        <taxon>Actinomycetota</taxon>
        <taxon>Actinomycetes</taxon>
        <taxon>Micromonosporales</taxon>
        <taxon>Micromonosporaceae</taxon>
        <taxon>Rhizocola</taxon>
    </lineage>
</organism>
<dbReference type="GO" id="GO:0006508">
    <property type="term" value="P:proteolysis"/>
    <property type="evidence" value="ECO:0007669"/>
    <property type="project" value="UniProtKB-KW"/>
</dbReference>
<dbReference type="InterPro" id="IPR038765">
    <property type="entry name" value="Papain-like_cys_pep_sf"/>
</dbReference>
<dbReference type="PANTHER" id="PTHR47053">
    <property type="entry name" value="MUREIN DD-ENDOPEPTIDASE MEPH-RELATED"/>
    <property type="match status" value="1"/>
</dbReference>
<evidence type="ECO:0000259" key="6">
    <source>
        <dbReference type="PROSITE" id="PS51935"/>
    </source>
</evidence>
<dbReference type="EMBL" id="BONY01000067">
    <property type="protein sequence ID" value="GIH09424.1"/>
    <property type="molecule type" value="Genomic_DNA"/>
</dbReference>
<dbReference type="Gene3D" id="3.90.1720.10">
    <property type="entry name" value="endopeptidase domain like (from Nostoc punctiforme)"/>
    <property type="match status" value="1"/>
</dbReference>
<feature type="chain" id="PRO_5035240639" description="NlpC/P60 domain-containing protein" evidence="5">
    <location>
        <begin position="28"/>
        <end position="406"/>
    </location>
</feature>
<evidence type="ECO:0000313" key="8">
    <source>
        <dbReference type="Proteomes" id="UP000612899"/>
    </source>
</evidence>
<keyword evidence="8" id="KW-1185">Reference proteome</keyword>
<name>A0A8J3QGX1_9ACTN</name>
<dbReference type="InterPro" id="IPR000064">
    <property type="entry name" value="NLP_P60_dom"/>
</dbReference>
<evidence type="ECO:0000313" key="7">
    <source>
        <dbReference type="EMBL" id="GIH09424.1"/>
    </source>
</evidence>
<dbReference type="AlphaFoldDB" id="A0A8J3QGX1"/>
<dbReference type="GO" id="GO:0008234">
    <property type="term" value="F:cysteine-type peptidase activity"/>
    <property type="evidence" value="ECO:0007669"/>
    <property type="project" value="UniProtKB-KW"/>
</dbReference>
<dbReference type="Proteomes" id="UP000612899">
    <property type="component" value="Unassembled WGS sequence"/>
</dbReference>
<evidence type="ECO:0000256" key="3">
    <source>
        <dbReference type="ARBA" id="ARBA00022801"/>
    </source>
</evidence>
<keyword evidence="4" id="KW-0788">Thiol protease</keyword>
<dbReference type="Pfam" id="PF00877">
    <property type="entry name" value="NLPC_P60"/>
    <property type="match status" value="1"/>
</dbReference>
<feature type="signal peptide" evidence="5">
    <location>
        <begin position="1"/>
        <end position="27"/>
    </location>
</feature>
<evidence type="ECO:0000256" key="1">
    <source>
        <dbReference type="ARBA" id="ARBA00007074"/>
    </source>
</evidence>
<gene>
    <name evidence="7" type="ORF">Rhe02_74910</name>
</gene>
<comment type="similarity">
    <text evidence="1">Belongs to the peptidase C40 family.</text>
</comment>
<sequence>MASRREKVGTVVLTALIVGGITVPAQAAPPPGAKITAVPDAGARPQAVSVPLLPTGRLAMPPTLPTEPISFLTAQVDAAIVETQVLAEQINELSQVHEDARLSLAWADHEWRQTDEKLQVAKQNAAQAATEAYRTAGQLPAPLQGDSILRDLQQLSPQQSAKPVGESAAFELQRATDAEAKARASLVEKTEAEKVASTELTSVITTLAQRDAALLLLQQRLETLKTEEELRIERETEKLRSDYTAGQSNQGLLAHPDARKAVLFALEQLGKPYQFAEEGPSKFDCSGLVQTSYRQTGRLLPRVSKDQFAAYKDKQVQLDALLPGDLLFYARDPKDPRTIHHVMIYLGDNKVVHAPKAGDFVKISRVNLGTGSQVDFAVRVYDAVPVPVPVEVPPTTPPVTTTTSTS</sequence>